<dbReference type="InterPro" id="IPR036097">
    <property type="entry name" value="HisK_dim/P_sf"/>
</dbReference>
<dbReference type="CDD" id="cd00082">
    <property type="entry name" value="HisKA"/>
    <property type="match status" value="1"/>
</dbReference>
<dbReference type="SUPFAM" id="SSF52172">
    <property type="entry name" value="CheY-like"/>
    <property type="match status" value="1"/>
</dbReference>
<gene>
    <name evidence="12" type="ORF">F3K02_22355</name>
</gene>
<dbReference type="PANTHER" id="PTHR42878">
    <property type="entry name" value="TWO-COMPONENT HISTIDINE KINASE"/>
    <property type="match status" value="1"/>
</dbReference>
<dbReference type="InterPro" id="IPR004358">
    <property type="entry name" value="Sig_transdc_His_kin-like_C"/>
</dbReference>
<sequence length="495" mass="55207">MNSPSRILVVEDESIVAFNLQQRLAQLGYDVPAIAVSGEECMEMVSQTLPDLVLMDIHIQGDMDGIEVASRLRETHSTPVIYLTAYSEDSTLERARQTRPYGYLLKPFSERELHATIQMAFERYKLEVELVDNRQLLQQALDAASMGVLEMNTATSAITASPRTADLLGWSPNQPHCRDDLLSCVDAEERAEVTARLDESLAKLKRFSEEFRVLSEDVPPRWIKLDAGHASGRRMTGVVQDISARKNSELRLKLLNDSLESLVAERTIELKQCLKELEAFSYSVAHDLRSPVRVIVGFGQELIREHASELGADSIDLVNRIVTAGQRMGALIDALLHMSRLNQLPMQLRVVNVSEIASEIAAQLMEAAPERVAQVRIAPNLEAMADPTLVRSLLDNLLRNAWKFSARKEITHIDVGSKTLNGETIFFVRDNGCGFDMASADRLFGPFQRLHREDEYAGTGIGLTIVQRIVMRHGGRVWAFSEPGLGAAFHFTLST</sequence>
<dbReference type="Gene3D" id="1.10.287.130">
    <property type="match status" value="1"/>
</dbReference>
<evidence type="ECO:0000256" key="2">
    <source>
        <dbReference type="ARBA" id="ARBA00004429"/>
    </source>
</evidence>
<comment type="catalytic activity">
    <reaction evidence="1">
        <text>ATP + protein L-histidine = ADP + protein N-phospho-L-histidine.</text>
        <dbReference type="EC" id="2.7.13.3"/>
    </reaction>
</comment>
<dbReference type="EC" id="2.7.13.3" evidence="3"/>
<evidence type="ECO:0000256" key="7">
    <source>
        <dbReference type="ARBA" id="ARBA00023136"/>
    </source>
</evidence>
<dbReference type="AlphaFoldDB" id="A0A7Y8GZZ9"/>
<protein>
    <recommendedName>
        <fullName evidence="3">histidine kinase</fullName>
        <ecNumber evidence="3">2.7.13.3</ecNumber>
    </recommendedName>
</protein>
<dbReference type="SMART" id="SM00448">
    <property type="entry name" value="REC"/>
    <property type="match status" value="1"/>
</dbReference>
<dbReference type="FunFam" id="3.30.565.10:FF:000006">
    <property type="entry name" value="Sensor histidine kinase WalK"/>
    <property type="match status" value="1"/>
</dbReference>
<evidence type="ECO:0000256" key="1">
    <source>
        <dbReference type="ARBA" id="ARBA00000085"/>
    </source>
</evidence>
<dbReference type="InterPro" id="IPR003661">
    <property type="entry name" value="HisK_dim/P_dom"/>
</dbReference>
<keyword evidence="5" id="KW-0808">Transferase</keyword>
<dbReference type="Proteomes" id="UP000545507">
    <property type="component" value="Unassembled WGS sequence"/>
</dbReference>
<dbReference type="Gene3D" id="3.30.565.10">
    <property type="entry name" value="Histidine kinase-like ATPase, C-terminal domain"/>
    <property type="match status" value="1"/>
</dbReference>
<dbReference type="GO" id="GO:0000156">
    <property type="term" value="F:phosphorelay response regulator activity"/>
    <property type="evidence" value="ECO:0007669"/>
    <property type="project" value="TreeGrafter"/>
</dbReference>
<organism evidence="12 13">
    <name type="scientific">Hydrogenophaga aromaticivorans</name>
    <dbReference type="NCBI Taxonomy" id="2610898"/>
    <lineage>
        <taxon>Bacteria</taxon>
        <taxon>Pseudomonadati</taxon>
        <taxon>Pseudomonadota</taxon>
        <taxon>Betaproteobacteria</taxon>
        <taxon>Burkholderiales</taxon>
        <taxon>Comamonadaceae</taxon>
        <taxon>Hydrogenophaga</taxon>
    </lineage>
</organism>
<evidence type="ECO:0000256" key="5">
    <source>
        <dbReference type="ARBA" id="ARBA00022679"/>
    </source>
</evidence>
<dbReference type="InterPro" id="IPR000014">
    <property type="entry name" value="PAS"/>
</dbReference>
<evidence type="ECO:0000313" key="13">
    <source>
        <dbReference type="Proteomes" id="UP000545507"/>
    </source>
</evidence>
<dbReference type="InterPro" id="IPR036890">
    <property type="entry name" value="HATPase_C_sf"/>
</dbReference>
<dbReference type="RefSeq" id="WP_177138136.1">
    <property type="nucleotide sequence ID" value="NZ_VYGV01000025.1"/>
</dbReference>
<dbReference type="Pfam" id="PF02518">
    <property type="entry name" value="HATPase_c"/>
    <property type="match status" value="1"/>
</dbReference>
<keyword evidence="13" id="KW-1185">Reference proteome</keyword>
<name>A0A7Y8GZZ9_9BURK</name>
<dbReference type="PANTHER" id="PTHR42878:SF15">
    <property type="entry name" value="BACTERIOPHYTOCHROME"/>
    <property type="match status" value="1"/>
</dbReference>
<dbReference type="SUPFAM" id="SSF47384">
    <property type="entry name" value="Homodimeric domain of signal transducing histidine kinase"/>
    <property type="match status" value="1"/>
</dbReference>
<dbReference type="GO" id="GO:0005886">
    <property type="term" value="C:plasma membrane"/>
    <property type="evidence" value="ECO:0007669"/>
    <property type="project" value="UniProtKB-SubCell"/>
</dbReference>
<feature type="domain" description="Response regulatory" evidence="10">
    <location>
        <begin position="6"/>
        <end position="121"/>
    </location>
</feature>
<dbReference type="CDD" id="cd17534">
    <property type="entry name" value="REC_DC-like"/>
    <property type="match status" value="1"/>
</dbReference>
<dbReference type="SMART" id="SM00387">
    <property type="entry name" value="HATPase_c"/>
    <property type="match status" value="1"/>
</dbReference>
<reference evidence="12 13" key="1">
    <citation type="submission" date="2019-09" db="EMBL/GenBank/DDBJ databases">
        <title>Hydrogenophaga aromatica sp. nov., isolated from a para-xylene-degrading enrichment culture.</title>
        <authorList>
            <person name="Tancsics A."/>
            <person name="Banerjee S."/>
        </authorList>
    </citation>
    <scope>NUCLEOTIDE SEQUENCE [LARGE SCALE GENOMIC DNA]</scope>
    <source>
        <strain evidence="12 13">D2P1</strain>
    </source>
</reference>
<dbReference type="GO" id="GO:0007234">
    <property type="term" value="P:osmosensory signaling via phosphorelay pathway"/>
    <property type="evidence" value="ECO:0007669"/>
    <property type="project" value="TreeGrafter"/>
</dbReference>
<keyword evidence="6" id="KW-0418">Kinase</keyword>
<feature type="domain" description="Histidine kinase" evidence="9">
    <location>
        <begin position="283"/>
        <end position="495"/>
    </location>
</feature>
<evidence type="ECO:0000256" key="8">
    <source>
        <dbReference type="PROSITE-ProRule" id="PRU00169"/>
    </source>
</evidence>
<evidence type="ECO:0000313" key="12">
    <source>
        <dbReference type="EMBL" id="NWF47974.1"/>
    </source>
</evidence>
<dbReference type="EMBL" id="VYGV01000025">
    <property type="protein sequence ID" value="NWF47974.1"/>
    <property type="molecule type" value="Genomic_DNA"/>
</dbReference>
<comment type="caution">
    <text evidence="12">The sequence shown here is derived from an EMBL/GenBank/DDBJ whole genome shotgun (WGS) entry which is preliminary data.</text>
</comment>
<dbReference type="SMART" id="SM00388">
    <property type="entry name" value="HisKA"/>
    <property type="match status" value="1"/>
</dbReference>
<dbReference type="Pfam" id="PF00512">
    <property type="entry name" value="HisKA"/>
    <property type="match status" value="1"/>
</dbReference>
<dbReference type="Gene3D" id="3.30.450.20">
    <property type="entry name" value="PAS domain"/>
    <property type="match status" value="1"/>
</dbReference>
<dbReference type="GO" id="GO:0030295">
    <property type="term" value="F:protein kinase activator activity"/>
    <property type="evidence" value="ECO:0007669"/>
    <property type="project" value="TreeGrafter"/>
</dbReference>
<comment type="subcellular location">
    <subcellularLocation>
        <location evidence="2">Cell inner membrane</location>
        <topology evidence="2">Multi-pass membrane protein</topology>
    </subcellularLocation>
</comment>
<evidence type="ECO:0000259" key="9">
    <source>
        <dbReference type="PROSITE" id="PS50109"/>
    </source>
</evidence>
<dbReference type="InterPro" id="IPR001789">
    <property type="entry name" value="Sig_transdc_resp-reg_receiver"/>
</dbReference>
<dbReference type="InterPro" id="IPR005467">
    <property type="entry name" value="His_kinase_dom"/>
</dbReference>
<proteinExistence type="predicted"/>
<dbReference type="PROSITE" id="PS50109">
    <property type="entry name" value="HIS_KIN"/>
    <property type="match status" value="1"/>
</dbReference>
<dbReference type="SUPFAM" id="SSF55785">
    <property type="entry name" value="PYP-like sensor domain (PAS domain)"/>
    <property type="match status" value="1"/>
</dbReference>
<feature type="modified residue" description="4-aspartylphosphate" evidence="8">
    <location>
        <position position="56"/>
    </location>
</feature>
<dbReference type="PRINTS" id="PR00344">
    <property type="entry name" value="BCTRLSENSOR"/>
</dbReference>
<dbReference type="PROSITE" id="PS50112">
    <property type="entry name" value="PAS"/>
    <property type="match status" value="1"/>
</dbReference>
<dbReference type="InterPro" id="IPR035965">
    <property type="entry name" value="PAS-like_dom_sf"/>
</dbReference>
<dbReference type="SUPFAM" id="SSF55874">
    <property type="entry name" value="ATPase domain of HSP90 chaperone/DNA topoisomerase II/histidine kinase"/>
    <property type="match status" value="1"/>
</dbReference>
<dbReference type="InterPro" id="IPR050351">
    <property type="entry name" value="BphY/WalK/GraS-like"/>
</dbReference>
<dbReference type="InterPro" id="IPR011006">
    <property type="entry name" value="CheY-like_superfamily"/>
</dbReference>
<keyword evidence="7" id="KW-0472">Membrane</keyword>
<accession>A0A7Y8GZZ9</accession>
<evidence type="ECO:0000259" key="11">
    <source>
        <dbReference type="PROSITE" id="PS50112"/>
    </source>
</evidence>
<dbReference type="Gene3D" id="3.40.50.2300">
    <property type="match status" value="1"/>
</dbReference>
<feature type="domain" description="PAS" evidence="11">
    <location>
        <begin position="133"/>
        <end position="204"/>
    </location>
</feature>
<dbReference type="Pfam" id="PF00072">
    <property type="entry name" value="Response_reg"/>
    <property type="match status" value="1"/>
</dbReference>
<evidence type="ECO:0000259" key="10">
    <source>
        <dbReference type="PROSITE" id="PS50110"/>
    </source>
</evidence>
<dbReference type="PROSITE" id="PS50110">
    <property type="entry name" value="RESPONSE_REGULATORY"/>
    <property type="match status" value="1"/>
</dbReference>
<evidence type="ECO:0000256" key="3">
    <source>
        <dbReference type="ARBA" id="ARBA00012438"/>
    </source>
</evidence>
<dbReference type="GO" id="GO:0000155">
    <property type="term" value="F:phosphorelay sensor kinase activity"/>
    <property type="evidence" value="ECO:0007669"/>
    <property type="project" value="InterPro"/>
</dbReference>
<dbReference type="InterPro" id="IPR003594">
    <property type="entry name" value="HATPase_dom"/>
</dbReference>
<keyword evidence="4 8" id="KW-0597">Phosphoprotein</keyword>
<evidence type="ECO:0000256" key="6">
    <source>
        <dbReference type="ARBA" id="ARBA00022777"/>
    </source>
</evidence>
<evidence type="ECO:0000256" key="4">
    <source>
        <dbReference type="ARBA" id="ARBA00022553"/>
    </source>
</evidence>